<reference evidence="1 2" key="1">
    <citation type="submission" date="2016-11" db="EMBL/GenBank/DDBJ databases">
        <authorList>
            <person name="Jaros S."/>
            <person name="Januszkiewicz K."/>
            <person name="Wedrychowicz H."/>
        </authorList>
    </citation>
    <scope>NUCLEOTIDE SEQUENCE [LARGE SCALE GENOMIC DNA]</scope>
    <source>
        <strain evidence="1 2">DSM 19436</strain>
    </source>
</reference>
<evidence type="ECO:0008006" key="3">
    <source>
        <dbReference type="Google" id="ProtNLM"/>
    </source>
</evidence>
<dbReference type="Proteomes" id="UP000184485">
    <property type="component" value="Unassembled WGS sequence"/>
</dbReference>
<sequence length="703" mass="77394">MSPFQGFAPGLFHIAPYLVSVPAFPSDISELAMDPADRLARRRAGQGAWHWSPVTIENLLDHGQPTPSRPFMVVITSEPEMARRVATWRRGLRVRPLHLSAHRIGGAIRPHELTVERLQQHCRTALRQAKEANRWLDITERLSMIDAWRPWEMKPSGLHHHSHNVTLPNEMVLRSAGFITEGEDGRLEGSPEQDYVDGITESASAVFSLHEQANDRPIYLLNPPRPDLILLAPSMHVQAAELIGRAQLPKLSMRAFRALKRQRGYTIQLPVQDEQSINEIGPIFGLRGGELRITTYAVGVRATSTAAATIRLPALINRSAGVVGQLARFLRHHENPPPIKTARVFRAVQNALSETMPPDYMDLLRQSNTGIKIIGEAPLEWLPLGDLPLGIARDVSRIGTTPGNLLIEQLRHVPPLYIPADEFKKYLVVSMFEEGDGIAHHVRRALEVLPGAAEAKLTGISAAPKSTDEFVSVVNGYSGPILIVDSHGTHADNPDVGGLNIGGKFVDVWGLAGHLRPPPIVILSACDTHPFDRSHATVANGFLRCGAIAVLGTVLPIRSRDAAIFLVRLMLRAISFGNAMNANGRSVAWTNIVGGALRMQLASDIVRSLGAQGLLPKEHVADIHRAANYDINPPNERTDWLPRLKERCIETRGFNQSQWTAAYTGILAGSDVIRYVNIGNPEAILISDERVLKRTMHDAQMQA</sequence>
<proteinExistence type="predicted"/>
<organism evidence="1 2">
    <name type="scientific">Kaistia soli DSM 19436</name>
    <dbReference type="NCBI Taxonomy" id="1122133"/>
    <lineage>
        <taxon>Bacteria</taxon>
        <taxon>Pseudomonadati</taxon>
        <taxon>Pseudomonadota</taxon>
        <taxon>Alphaproteobacteria</taxon>
        <taxon>Hyphomicrobiales</taxon>
        <taxon>Kaistiaceae</taxon>
        <taxon>Kaistia</taxon>
    </lineage>
</organism>
<keyword evidence="2" id="KW-1185">Reference proteome</keyword>
<protein>
    <recommendedName>
        <fullName evidence="3">CHAT domain-containing protein</fullName>
    </recommendedName>
</protein>
<evidence type="ECO:0000313" key="1">
    <source>
        <dbReference type="EMBL" id="SHG60880.1"/>
    </source>
</evidence>
<dbReference type="AlphaFoldDB" id="A0A1M5L7E3"/>
<gene>
    <name evidence="1" type="ORF">SAMN02745157_4515</name>
</gene>
<evidence type="ECO:0000313" key="2">
    <source>
        <dbReference type="Proteomes" id="UP000184485"/>
    </source>
</evidence>
<name>A0A1M5L7E3_9HYPH</name>
<accession>A0A1M5L7E3</accession>
<dbReference type="EMBL" id="FQUP01000006">
    <property type="protein sequence ID" value="SHG60880.1"/>
    <property type="molecule type" value="Genomic_DNA"/>
</dbReference>